<dbReference type="Pfam" id="PF01490">
    <property type="entry name" value="Aa_trans"/>
    <property type="match status" value="1"/>
</dbReference>
<dbReference type="Proteomes" id="UP001454036">
    <property type="component" value="Unassembled WGS sequence"/>
</dbReference>
<evidence type="ECO:0000256" key="3">
    <source>
        <dbReference type="ARBA" id="ARBA00022970"/>
    </source>
</evidence>
<dbReference type="EMBL" id="BAABME010002607">
    <property type="protein sequence ID" value="GAA0155383.1"/>
    <property type="molecule type" value="Genomic_DNA"/>
</dbReference>
<evidence type="ECO:0000256" key="2">
    <source>
        <dbReference type="ARBA" id="ARBA00022692"/>
    </source>
</evidence>
<feature type="transmembrane region" description="Helical" evidence="6">
    <location>
        <begin position="145"/>
        <end position="161"/>
    </location>
</feature>
<evidence type="ECO:0000259" key="7">
    <source>
        <dbReference type="Pfam" id="PF01490"/>
    </source>
</evidence>
<dbReference type="PANTHER" id="PTHR22950:SF698">
    <property type="entry name" value="AMINO ACID TRANSPORTER TRANSMEMBRANE DOMAIN-CONTAINING PROTEIN"/>
    <property type="match status" value="1"/>
</dbReference>
<sequence length="413" mass="45773">MDSFNIDKTESQNEPQQSLQQGASFVRTCFNGLNILAGVGILSFPYALSKGGWLSVSIFLFVAALCCYTGLLLQRCMDSNQLIKTYPDIGEIAFGRNGRTFISTFMYLELYLVSVEFLILEGDNLHKLFPNANLHVYGHNIEGKQVFILLTGLIILPTTWLRNLGLLAYVSAGGVVACVVLVCSVVWVGVFDGVGFHEKGELWQWSGLPTSTSLFTFCYCGHAVFPTLYTSMKEKHKFPKVLLVCFFLSTLLYGSMGIFGYLMYGRHLTSQITLNLPINYLSSKIAIYITLVNPITKYALVISPITNALEDKFSFNKSRSISILSRTSLVVSTIFVALVIPFFGYVMAFIGAFLSVTVSILFPCLCYLKLNKSSRKLGTKLIISVTILVFGVCVATTGTYTSMRDIIRHVQPS</sequence>
<feature type="transmembrane region" description="Helical" evidence="6">
    <location>
        <begin position="101"/>
        <end position="120"/>
    </location>
</feature>
<proteinExistence type="predicted"/>
<name>A0AAV3PWG1_LITER</name>
<dbReference type="GO" id="GO:0005774">
    <property type="term" value="C:vacuolar membrane"/>
    <property type="evidence" value="ECO:0007669"/>
    <property type="project" value="TreeGrafter"/>
</dbReference>
<keyword evidence="3" id="KW-0029">Amino-acid transport</keyword>
<dbReference type="PANTHER" id="PTHR22950">
    <property type="entry name" value="AMINO ACID TRANSPORTER"/>
    <property type="match status" value="1"/>
</dbReference>
<gene>
    <name evidence="8" type="ORF">LIER_13127</name>
</gene>
<evidence type="ECO:0000256" key="6">
    <source>
        <dbReference type="SAM" id="Phobius"/>
    </source>
</evidence>
<evidence type="ECO:0000256" key="1">
    <source>
        <dbReference type="ARBA" id="ARBA00004141"/>
    </source>
</evidence>
<dbReference type="AlphaFoldDB" id="A0AAV3PWG1"/>
<keyword evidence="2 6" id="KW-0812">Transmembrane</keyword>
<evidence type="ECO:0000313" key="9">
    <source>
        <dbReference type="Proteomes" id="UP001454036"/>
    </source>
</evidence>
<evidence type="ECO:0000256" key="4">
    <source>
        <dbReference type="ARBA" id="ARBA00022989"/>
    </source>
</evidence>
<feature type="transmembrane region" description="Helical" evidence="6">
    <location>
        <begin position="53"/>
        <end position="73"/>
    </location>
</feature>
<keyword evidence="3" id="KW-0813">Transport</keyword>
<feature type="transmembrane region" description="Helical" evidence="6">
    <location>
        <begin position="349"/>
        <end position="370"/>
    </location>
</feature>
<dbReference type="InterPro" id="IPR013057">
    <property type="entry name" value="AA_transpt_TM"/>
</dbReference>
<keyword evidence="9" id="KW-1185">Reference proteome</keyword>
<comment type="subcellular location">
    <subcellularLocation>
        <location evidence="1">Membrane</location>
        <topology evidence="1">Multi-pass membrane protein</topology>
    </subcellularLocation>
</comment>
<feature type="transmembrane region" description="Helical" evidence="6">
    <location>
        <begin position="323"/>
        <end position="343"/>
    </location>
</feature>
<organism evidence="8 9">
    <name type="scientific">Lithospermum erythrorhizon</name>
    <name type="common">Purple gromwell</name>
    <name type="synonym">Lithospermum officinale var. erythrorhizon</name>
    <dbReference type="NCBI Taxonomy" id="34254"/>
    <lineage>
        <taxon>Eukaryota</taxon>
        <taxon>Viridiplantae</taxon>
        <taxon>Streptophyta</taxon>
        <taxon>Embryophyta</taxon>
        <taxon>Tracheophyta</taxon>
        <taxon>Spermatophyta</taxon>
        <taxon>Magnoliopsida</taxon>
        <taxon>eudicotyledons</taxon>
        <taxon>Gunneridae</taxon>
        <taxon>Pentapetalae</taxon>
        <taxon>asterids</taxon>
        <taxon>lamiids</taxon>
        <taxon>Boraginales</taxon>
        <taxon>Boraginaceae</taxon>
        <taxon>Boraginoideae</taxon>
        <taxon>Lithospermeae</taxon>
        <taxon>Lithospermum</taxon>
    </lineage>
</organism>
<feature type="transmembrane region" description="Helical" evidence="6">
    <location>
        <begin position="241"/>
        <end position="265"/>
    </location>
</feature>
<keyword evidence="5 6" id="KW-0472">Membrane</keyword>
<keyword evidence="4 6" id="KW-1133">Transmembrane helix</keyword>
<feature type="transmembrane region" description="Helical" evidence="6">
    <location>
        <begin position="166"/>
        <end position="190"/>
    </location>
</feature>
<protein>
    <recommendedName>
        <fullName evidence="7">Amino acid transporter transmembrane domain-containing protein</fullName>
    </recommendedName>
</protein>
<feature type="domain" description="Amino acid transporter transmembrane" evidence="7">
    <location>
        <begin position="22"/>
        <end position="402"/>
    </location>
</feature>
<reference evidence="8 9" key="1">
    <citation type="submission" date="2024-01" db="EMBL/GenBank/DDBJ databases">
        <title>The complete chloroplast genome sequence of Lithospermum erythrorhizon: insights into the phylogenetic relationship among Boraginaceae species and the maternal lineages of purple gromwells.</title>
        <authorList>
            <person name="Okada T."/>
            <person name="Watanabe K."/>
        </authorList>
    </citation>
    <scope>NUCLEOTIDE SEQUENCE [LARGE SCALE GENOMIC DNA]</scope>
</reference>
<feature type="transmembrane region" description="Helical" evidence="6">
    <location>
        <begin position="25"/>
        <end position="47"/>
    </location>
</feature>
<evidence type="ECO:0000256" key="5">
    <source>
        <dbReference type="ARBA" id="ARBA00023136"/>
    </source>
</evidence>
<feature type="transmembrane region" description="Helical" evidence="6">
    <location>
        <begin position="382"/>
        <end position="403"/>
    </location>
</feature>
<accession>A0AAV3PWG1</accession>
<feature type="transmembrane region" description="Helical" evidence="6">
    <location>
        <begin position="210"/>
        <end position="229"/>
    </location>
</feature>
<evidence type="ECO:0000313" key="8">
    <source>
        <dbReference type="EMBL" id="GAA0155383.1"/>
    </source>
</evidence>
<feature type="transmembrane region" description="Helical" evidence="6">
    <location>
        <begin position="285"/>
        <end position="302"/>
    </location>
</feature>
<comment type="caution">
    <text evidence="8">The sequence shown here is derived from an EMBL/GenBank/DDBJ whole genome shotgun (WGS) entry which is preliminary data.</text>
</comment>
<dbReference type="GO" id="GO:0015179">
    <property type="term" value="F:L-amino acid transmembrane transporter activity"/>
    <property type="evidence" value="ECO:0007669"/>
    <property type="project" value="TreeGrafter"/>
</dbReference>